<reference evidence="1 2" key="1">
    <citation type="submission" date="2013-09" db="EMBL/GenBank/DDBJ databases">
        <title>Corchorus capsularis genome sequencing.</title>
        <authorList>
            <person name="Alam M."/>
            <person name="Haque M.S."/>
            <person name="Islam M.S."/>
            <person name="Emdad E.M."/>
            <person name="Islam M.M."/>
            <person name="Ahmed B."/>
            <person name="Halim A."/>
            <person name="Hossen Q.M.M."/>
            <person name="Hossain M.Z."/>
            <person name="Ahmed R."/>
            <person name="Khan M.M."/>
            <person name="Islam R."/>
            <person name="Rashid M.M."/>
            <person name="Khan S.A."/>
            <person name="Rahman M.S."/>
            <person name="Alam M."/>
        </authorList>
    </citation>
    <scope>NUCLEOTIDE SEQUENCE [LARGE SCALE GENOMIC DNA]</scope>
    <source>
        <strain evidence="2">cv. CVL-1</strain>
        <tissue evidence="1">Whole seedling</tissue>
    </source>
</reference>
<accession>A0A1R3J999</accession>
<gene>
    <name evidence="1" type="ORF">CCACVL1_07133</name>
</gene>
<keyword evidence="2" id="KW-1185">Reference proteome</keyword>
<evidence type="ECO:0000313" key="2">
    <source>
        <dbReference type="Proteomes" id="UP000188268"/>
    </source>
</evidence>
<evidence type="ECO:0000313" key="1">
    <source>
        <dbReference type="EMBL" id="OMO91366.1"/>
    </source>
</evidence>
<sequence>MQNFAVAGDRTRVTRVTGGNTHHYTTTS</sequence>
<dbReference type="Proteomes" id="UP000188268">
    <property type="component" value="Unassembled WGS sequence"/>
</dbReference>
<dbReference type="EMBL" id="AWWV01008333">
    <property type="protein sequence ID" value="OMO91366.1"/>
    <property type="molecule type" value="Genomic_DNA"/>
</dbReference>
<comment type="caution">
    <text evidence="1">The sequence shown here is derived from an EMBL/GenBank/DDBJ whole genome shotgun (WGS) entry which is preliminary data.</text>
</comment>
<dbReference type="AlphaFoldDB" id="A0A1R3J999"/>
<dbReference type="Gramene" id="OMO91366">
    <property type="protein sequence ID" value="OMO91366"/>
    <property type="gene ID" value="CCACVL1_07133"/>
</dbReference>
<organism evidence="1 2">
    <name type="scientific">Corchorus capsularis</name>
    <name type="common">Jute</name>
    <dbReference type="NCBI Taxonomy" id="210143"/>
    <lineage>
        <taxon>Eukaryota</taxon>
        <taxon>Viridiplantae</taxon>
        <taxon>Streptophyta</taxon>
        <taxon>Embryophyta</taxon>
        <taxon>Tracheophyta</taxon>
        <taxon>Spermatophyta</taxon>
        <taxon>Magnoliopsida</taxon>
        <taxon>eudicotyledons</taxon>
        <taxon>Gunneridae</taxon>
        <taxon>Pentapetalae</taxon>
        <taxon>rosids</taxon>
        <taxon>malvids</taxon>
        <taxon>Malvales</taxon>
        <taxon>Malvaceae</taxon>
        <taxon>Grewioideae</taxon>
        <taxon>Apeibeae</taxon>
        <taxon>Corchorus</taxon>
    </lineage>
</organism>
<name>A0A1R3J999_COCAP</name>
<protein>
    <submittedName>
        <fullName evidence="1">Uncharacterized protein</fullName>
    </submittedName>
</protein>
<proteinExistence type="predicted"/>